<dbReference type="Proteomes" id="UP000199513">
    <property type="component" value="Unassembled WGS sequence"/>
</dbReference>
<dbReference type="InterPro" id="IPR043129">
    <property type="entry name" value="ATPase_NBD"/>
</dbReference>
<dbReference type="GO" id="GO:0005524">
    <property type="term" value="F:ATP binding"/>
    <property type="evidence" value="ECO:0007669"/>
    <property type="project" value="UniProtKB-KW"/>
</dbReference>
<dbReference type="PANTHER" id="PTHR42749:SF1">
    <property type="entry name" value="CELL SHAPE-DETERMINING PROTEIN MREB"/>
    <property type="match status" value="1"/>
</dbReference>
<evidence type="ECO:0000256" key="4">
    <source>
        <dbReference type="ARBA" id="ARBA00022960"/>
    </source>
</evidence>
<name>A0A1I2C1Z3_9BACT</name>
<dbReference type="AlphaFoldDB" id="A0A1I2C1Z3"/>
<gene>
    <name evidence="6" type="primary">mreB</name>
    <name evidence="7" type="ORF">SAMN04488541_100448</name>
</gene>
<keyword evidence="1 6" id="KW-0963">Cytoplasm</keyword>
<dbReference type="OrthoDB" id="9768127at2"/>
<feature type="binding site" evidence="6">
    <location>
        <begin position="17"/>
        <end position="19"/>
    </location>
    <ligand>
        <name>ATP</name>
        <dbReference type="ChEBI" id="CHEBI:30616"/>
    </ligand>
</feature>
<evidence type="ECO:0000256" key="6">
    <source>
        <dbReference type="HAMAP-Rule" id="MF_02207"/>
    </source>
</evidence>
<feature type="binding site" evidence="6">
    <location>
        <begin position="209"/>
        <end position="212"/>
    </location>
    <ligand>
        <name>ATP</name>
        <dbReference type="ChEBI" id="CHEBI:30616"/>
    </ligand>
</feature>
<dbReference type="Pfam" id="PF06723">
    <property type="entry name" value="MreB_Mbl"/>
    <property type="match status" value="1"/>
</dbReference>
<comment type="caution">
    <text evidence="6">Lacks conserved residue(s) required for the propagation of feature annotation.</text>
</comment>
<dbReference type="HAMAP" id="MF_02207">
    <property type="entry name" value="MreB"/>
    <property type="match status" value="1"/>
</dbReference>
<comment type="similarity">
    <text evidence="5 6">Belongs to the FtsA/MreB family.</text>
</comment>
<keyword evidence="2 6" id="KW-0547">Nucleotide-binding</keyword>
<protein>
    <recommendedName>
        <fullName evidence="6">Cell shape-determining protein MreB</fullName>
    </recommendedName>
</protein>
<dbReference type="PANTHER" id="PTHR42749">
    <property type="entry name" value="CELL SHAPE-DETERMINING PROTEIN MREB"/>
    <property type="match status" value="1"/>
</dbReference>
<keyword evidence="8" id="KW-1185">Reference proteome</keyword>
<dbReference type="GO" id="GO:0000902">
    <property type="term" value="P:cell morphogenesis"/>
    <property type="evidence" value="ECO:0007669"/>
    <property type="project" value="InterPro"/>
</dbReference>
<dbReference type="PRINTS" id="PR01652">
    <property type="entry name" value="SHAPEPROTEIN"/>
</dbReference>
<sequence>MKISKYLVQDYGVDLGTANTIITHQDTIIVNEPSIIAVDNQNRKLLAVGKEAMDMHEKTHEHIKTIKPLKDGVIADYYATEQMIRGFLQKAIHQKFFLGRKRFLICIPYATTEVEKRAVRDSAQGVGASELYMIHEPIAAAVGMGLDVTQAEGKMVVDIGGGTTEIVILSLSGIVCSQSLRVAGNTFDTDIIDYVRRNYNLLIGERTAEKIKIEAGAVLDDLDNPPPPLKIVGRDLMTGIPKAVSITHHDVVNMLDKSISKIIEGILHTLEVCPPELAADVYDYGIYLTGGGAYLRGLDKRISRITKLKVKIAPEPLLSVMKGVDICLKNLDKNKHLLLN</sequence>
<dbReference type="NCBIfam" id="NF010539">
    <property type="entry name" value="PRK13927.1"/>
    <property type="match status" value="1"/>
</dbReference>
<dbReference type="GO" id="GO:0008360">
    <property type="term" value="P:regulation of cell shape"/>
    <property type="evidence" value="ECO:0007669"/>
    <property type="project" value="UniProtKB-UniRule"/>
</dbReference>
<feature type="binding site" evidence="6">
    <location>
        <begin position="161"/>
        <end position="163"/>
    </location>
    <ligand>
        <name>ATP</name>
        <dbReference type="ChEBI" id="CHEBI:30616"/>
    </ligand>
</feature>
<dbReference type="STRING" id="1003.SAMN04488541_100448"/>
<evidence type="ECO:0000313" key="7">
    <source>
        <dbReference type="EMBL" id="SFE62476.1"/>
    </source>
</evidence>
<proteinExistence type="inferred from homology"/>
<dbReference type="CDD" id="cd10225">
    <property type="entry name" value="ASKHA_NBD_MreB-like"/>
    <property type="match status" value="1"/>
</dbReference>
<dbReference type="InterPro" id="IPR004753">
    <property type="entry name" value="MreB"/>
</dbReference>
<dbReference type="EMBL" id="FONY01000004">
    <property type="protein sequence ID" value="SFE62476.1"/>
    <property type="molecule type" value="Genomic_DNA"/>
</dbReference>
<dbReference type="SUPFAM" id="SSF53067">
    <property type="entry name" value="Actin-like ATPase domain"/>
    <property type="match status" value="2"/>
</dbReference>
<evidence type="ECO:0000256" key="3">
    <source>
        <dbReference type="ARBA" id="ARBA00022840"/>
    </source>
</evidence>
<comment type="subcellular location">
    <subcellularLocation>
        <location evidence="6">Cytoplasm</location>
    </subcellularLocation>
    <text evidence="6">Membrane-associated.</text>
</comment>
<evidence type="ECO:0000256" key="5">
    <source>
        <dbReference type="ARBA" id="ARBA00023458"/>
    </source>
</evidence>
<reference evidence="7 8" key="1">
    <citation type="submission" date="2016-10" db="EMBL/GenBank/DDBJ databases">
        <authorList>
            <person name="de Groot N.N."/>
        </authorList>
    </citation>
    <scope>NUCLEOTIDE SEQUENCE [LARGE SCALE GENOMIC DNA]</scope>
    <source>
        <strain>GEY</strain>
        <strain evidence="8">DSM 9560</strain>
    </source>
</reference>
<dbReference type="Gene3D" id="3.30.420.40">
    <property type="match status" value="3"/>
</dbReference>
<dbReference type="NCBIfam" id="TIGR00904">
    <property type="entry name" value="mreB"/>
    <property type="match status" value="1"/>
</dbReference>
<dbReference type="InterPro" id="IPR056546">
    <property type="entry name" value="MreB_MamK-like"/>
</dbReference>
<evidence type="ECO:0000256" key="2">
    <source>
        <dbReference type="ARBA" id="ARBA00022741"/>
    </source>
</evidence>
<dbReference type="RefSeq" id="WP_091539861.1">
    <property type="nucleotide sequence ID" value="NZ_FONY01000004.1"/>
</dbReference>
<keyword evidence="4 6" id="KW-0133">Cell shape</keyword>
<dbReference type="GO" id="GO:0005737">
    <property type="term" value="C:cytoplasm"/>
    <property type="evidence" value="ECO:0007669"/>
    <property type="project" value="UniProtKB-SubCell"/>
</dbReference>
<organism evidence="7 8">
    <name type="scientific">Thermoflexibacter ruber</name>
    <dbReference type="NCBI Taxonomy" id="1003"/>
    <lineage>
        <taxon>Bacteria</taxon>
        <taxon>Pseudomonadati</taxon>
        <taxon>Bacteroidota</taxon>
        <taxon>Cytophagia</taxon>
        <taxon>Cytophagales</taxon>
        <taxon>Thermoflexibacteraceae</taxon>
        <taxon>Thermoflexibacter</taxon>
    </lineage>
</organism>
<accession>A0A1I2C1Z3</accession>
<keyword evidence="3 6" id="KW-0067">ATP-binding</keyword>
<evidence type="ECO:0000313" key="8">
    <source>
        <dbReference type="Proteomes" id="UP000199513"/>
    </source>
</evidence>
<comment type="subunit">
    <text evidence="6">Forms polymers.</text>
</comment>
<evidence type="ECO:0000256" key="1">
    <source>
        <dbReference type="ARBA" id="ARBA00022490"/>
    </source>
</evidence>
<comment type="function">
    <text evidence="6">Forms membrane-associated dynamic filaments that are essential for cell shape determination. Acts by regulating cell wall synthesis and cell elongation, and thus cell shape. A feedback loop between cell geometry and MreB localization may maintain elongated cell shape by targeting cell wall growth to regions of negative cell wall curvature.</text>
</comment>